<protein>
    <submittedName>
        <fullName evidence="1">Uncharacterized protein</fullName>
    </submittedName>
</protein>
<accession>A0A0R3BKD2</accession>
<evidence type="ECO:0000313" key="1">
    <source>
        <dbReference type="EMBL" id="KRP85856.1"/>
    </source>
</evidence>
<name>A0A0R3BKD2_9BRAD</name>
<comment type="caution">
    <text evidence="1">The sequence shown here is derived from an EMBL/GenBank/DDBJ whole genome shotgun (WGS) entry which is preliminary data.</text>
</comment>
<proteinExistence type="predicted"/>
<dbReference type="Proteomes" id="UP000051380">
    <property type="component" value="Unassembled WGS sequence"/>
</dbReference>
<dbReference type="EMBL" id="LJYF01000051">
    <property type="protein sequence ID" value="KRP85856.1"/>
    <property type="molecule type" value="Genomic_DNA"/>
</dbReference>
<reference evidence="1 2" key="1">
    <citation type="submission" date="2015-09" db="EMBL/GenBank/DDBJ databases">
        <title>Draft Genome Sequence of the Strain BR 3267 (Bradyrhizobium yuanmingense) recommended as inoculant for cowpea in Brazil.</title>
        <authorList>
            <person name="Simoes-Araujo J.L."/>
            <person name="Zilli J.E."/>
        </authorList>
    </citation>
    <scope>NUCLEOTIDE SEQUENCE [LARGE SCALE GENOMIC DNA]</scope>
    <source>
        <strain evidence="1 2">BR3267</strain>
    </source>
</reference>
<gene>
    <name evidence="1" type="ORF">AOQ72_04250</name>
</gene>
<evidence type="ECO:0000313" key="2">
    <source>
        <dbReference type="Proteomes" id="UP000051380"/>
    </source>
</evidence>
<organism evidence="1 2">
    <name type="scientific">Bradyrhizobium yuanmingense</name>
    <dbReference type="NCBI Taxonomy" id="108015"/>
    <lineage>
        <taxon>Bacteria</taxon>
        <taxon>Pseudomonadati</taxon>
        <taxon>Pseudomonadota</taxon>
        <taxon>Alphaproteobacteria</taxon>
        <taxon>Hyphomicrobiales</taxon>
        <taxon>Nitrobacteraceae</taxon>
        <taxon>Bradyrhizobium</taxon>
    </lineage>
</organism>
<dbReference type="AlphaFoldDB" id="A0A0R3BKD2"/>
<sequence length="61" mass="6395">MEPTIVLQPLRSCQGSQAPLALVANAHIHINEAIACSLAPHAPARVVDQANGRSSAGLEIW</sequence>